<reference evidence="1" key="1">
    <citation type="journal article" date="2023" name="Mol. Phylogenet. Evol.">
        <title>Genome-scale phylogeny and comparative genomics of the fungal order Sordariales.</title>
        <authorList>
            <person name="Hensen N."/>
            <person name="Bonometti L."/>
            <person name="Westerberg I."/>
            <person name="Brannstrom I.O."/>
            <person name="Guillou S."/>
            <person name="Cros-Aarteil S."/>
            <person name="Calhoun S."/>
            <person name="Haridas S."/>
            <person name="Kuo A."/>
            <person name="Mondo S."/>
            <person name="Pangilinan J."/>
            <person name="Riley R."/>
            <person name="LaButti K."/>
            <person name="Andreopoulos B."/>
            <person name="Lipzen A."/>
            <person name="Chen C."/>
            <person name="Yan M."/>
            <person name="Daum C."/>
            <person name="Ng V."/>
            <person name="Clum A."/>
            <person name="Steindorff A."/>
            <person name="Ohm R.A."/>
            <person name="Martin F."/>
            <person name="Silar P."/>
            <person name="Natvig D.O."/>
            <person name="Lalanne C."/>
            <person name="Gautier V."/>
            <person name="Ament-Velasquez S.L."/>
            <person name="Kruys A."/>
            <person name="Hutchinson M.I."/>
            <person name="Powell A.J."/>
            <person name="Barry K."/>
            <person name="Miller A.N."/>
            <person name="Grigoriev I.V."/>
            <person name="Debuchy R."/>
            <person name="Gladieux P."/>
            <person name="Hiltunen Thoren M."/>
            <person name="Johannesson H."/>
        </authorList>
    </citation>
    <scope>NUCLEOTIDE SEQUENCE</scope>
    <source>
        <strain evidence="1">CBS 892.96</strain>
    </source>
</reference>
<accession>A0AAN6VZ18</accession>
<proteinExistence type="predicted"/>
<organism evidence="1 2">
    <name type="scientific">Triangularia setosa</name>
    <dbReference type="NCBI Taxonomy" id="2587417"/>
    <lineage>
        <taxon>Eukaryota</taxon>
        <taxon>Fungi</taxon>
        <taxon>Dikarya</taxon>
        <taxon>Ascomycota</taxon>
        <taxon>Pezizomycotina</taxon>
        <taxon>Sordariomycetes</taxon>
        <taxon>Sordariomycetidae</taxon>
        <taxon>Sordariales</taxon>
        <taxon>Podosporaceae</taxon>
        <taxon>Triangularia</taxon>
    </lineage>
</organism>
<dbReference type="AlphaFoldDB" id="A0AAN6VZ18"/>
<name>A0AAN6VZ18_9PEZI</name>
<protein>
    <submittedName>
        <fullName evidence="1">Uncharacterized protein</fullName>
    </submittedName>
</protein>
<keyword evidence="2" id="KW-1185">Reference proteome</keyword>
<reference evidence="1" key="2">
    <citation type="submission" date="2023-05" db="EMBL/GenBank/DDBJ databases">
        <authorList>
            <consortium name="Lawrence Berkeley National Laboratory"/>
            <person name="Steindorff A."/>
            <person name="Hensen N."/>
            <person name="Bonometti L."/>
            <person name="Westerberg I."/>
            <person name="Brannstrom I.O."/>
            <person name="Guillou S."/>
            <person name="Cros-Aarteil S."/>
            <person name="Calhoun S."/>
            <person name="Haridas S."/>
            <person name="Kuo A."/>
            <person name="Mondo S."/>
            <person name="Pangilinan J."/>
            <person name="Riley R."/>
            <person name="Labutti K."/>
            <person name="Andreopoulos B."/>
            <person name="Lipzen A."/>
            <person name="Chen C."/>
            <person name="Yanf M."/>
            <person name="Daum C."/>
            <person name="Ng V."/>
            <person name="Clum A."/>
            <person name="Ohm R."/>
            <person name="Martin F."/>
            <person name="Silar P."/>
            <person name="Natvig D."/>
            <person name="Lalanne C."/>
            <person name="Gautier V."/>
            <person name="Ament-Velasquez S.L."/>
            <person name="Kruys A."/>
            <person name="Hutchinson M.I."/>
            <person name="Powell A.J."/>
            <person name="Barry K."/>
            <person name="Miller A.N."/>
            <person name="Grigoriev I.V."/>
            <person name="Debuchy R."/>
            <person name="Gladieux P."/>
            <person name="Thoren M.H."/>
            <person name="Johannesson H."/>
        </authorList>
    </citation>
    <scope>NUCLEOTIDE SEQUENCE</scope>
    <source>
        <strain evidence="1">CBS 892.96</strain>
    </source>
</reference>
<gene>
    <name evidence="1" type="ORF">QBC36DRAFT_295634</name>
</gene>
<evidence type="ECO:0000313" key="2">
    <source>
        <dbReference type="Proteomes" id="UP001302321"/>
    </source>
</evidence>
<evidence type="ECO:0000313" key="1">
    <source>
        <dbReference type="EMBL" id="KAK4171151.1"/>
    </source>
</evidence>
<sequence length="105" mass="12171">MGVGTRARLLPSELFYRIFMILRVAWQCWFNAPREPFAVEEHCALARNIDRFFEVDMLNWGDFAMCASALSPKLLTRDEVEETLARVRIGVDREGLEAAFARLYL</sequence>
<dbReference type="EMBL" id="MU866631">
    <property type="protein sequence ID" value="KAK4171151.1"/>
    <property type="molecule type" value="Genomic_DNA"/>
</dbReference>
<dbReference type="Proteomes" id="UP001302321">
    <property type="component" value="Unassembled WGS sequence"/>
</dbReference>
<comment type="caution">
    <text evidence="1">The sequence shown here is derived from an EMBL/GenBank/DDBJ whole genome shotgun (WGS) entry which is preliminary data.</text>
</comment>